<dbReference type="EMBL" id="CP094348">
    <property type="protein sequence ID" value="UOB21467.1"/>
    <property type="molecule type" value="Genomic_DNA"/>
</dbReference>
<evidence type="ECO:0000313" key="1">
    <source>
        <dbReference type="EMBL" id="UOB21467.1"/>
    </source>
</evidence>
<proteinExistence type="predicted"/>
<sequence>MNIKLTDENIAIINDALKHVESTTDVLEYIGTNSSREDYKKAFLNTLEKLNKISNDETRKGAFYFQK</sequence>
<dbReference type="Proteomes" id="UP000830343">
    <property type="component" value="Chromosome"/>
</dbReference>
<organism evidence="1 2">
    <name type="scientific">Macrococcus armenti</name>
    <dbReference type="NCBI Taxonomy" id="2875764"/>
    <lineage>
        <taxon>Bacteria</taxon>
        <taxon>Bacillati</taxon>
        <taxon>Bacillota</taxon>
        <taxon>Bacilli</taxon>
        <taxon>Bacillales</taxon>
        <taxon>Staphylococcaceae</taxon>
        <taxon>Macrococcus</taxon>
    </lineage>
</organism>
<accession>A0ABY3ZX20</accession>
<reference evidence="1" key="1">
    <citation type="submission" date="2022-03" db="EMBL/GenBank/DDBJ databases">
        <authorList>
            <person name="Vrbovska V."/>
            <person name="Kovarovic V."/>
            <person name="Botka T."/>
            <person name="Pantucek R."/>
        </authorList>
    </citation>
    <scope>NUCLEOTIDE SEQUENCE</scope>
    <source>
        <strain evidence="1">CCM 2609</strain>
    </source>
</reference>
<evidence type="ECO:0000313" key="2">
    <source>
        <dbReference type="Proteomes" id="UP000830343"/>
    </source>
</evidence>
<gene>
    <name evidence="1" type="ORF">MRZ06_05135</name>
</gene>
<protein>
    <submittedName>
        <fullName evidence="1">Uncharacterized protein</fullName>
    </submittedName>
</protein>
<reference evidence="1" key="2">
    <citation type="submission" date="2022-04" db="EMBL/GenBank/DDBJ databases">
        <title>Antimicrobial genetic elements in methicillin-resistant Macrococcus armenti.</title>
        <authorList>
            <person name="Keller J.E."/>
            <person name="Schwendener S."/>
            <person name="Pantucek R."/>
            <person name="Perreten V."/>
        </authorList>
    </citation>
    <scope>NUCLEOTIDE SEQUENCE</scope>
    <source>
        <strain evidence="1">CCM 2609</strain>
    </source>
</reference>
<name>A0ABY3ZX20_9STAP</name>
<keyword evidence="2" id="KW-1185">Reference proteome</keyword>
<dbReference type="RefSeq" id="WP_243367098.1">
    <property type="nucleotide sequence ID" value="NZ_CP094348.1"/>
</dbReference>